<comment type="caution">
    <text evidence="7">The sequence shown here is derived from an EMBL/GenBank/DDBJ whole genome shotgun (WGS) entry which is preliminary data.</text>
</comment>
<gene>
    <name evidence="7" type="ORF">ACFOOG_04805</name>
</gene>
<evidence type="ECO:0000256" key="4">
    <source>
        <dbReference type="ARBA" id="ARBA00023125"/>
    </source>
</evidence>
<proteinExistence type="predicted"/>
<reference evidence="8" key="1">
    <citation type="journal article" date="2019" name="Int. J. Syst. Evol. Microbiol.">
        <title>The Global Catalogue of Microorganisms (GCM) 10K type strain sequencing project: providing services to taxonomists for standard genome sequencing and annotation.</title>
        <authorList>
            <consortium name="The Broad Institute Genomics Platform"/>
            <consortium name="The Broad Institute Genome Sequencing Center for Infectious Disease"/>
            <person name="Wu L."/>
            <person name="Ma J."/>
        </authorList>
    </citation>
    <scope>NUCLEOTIDE SEQUENCE [LARGE SCALE GENOMIC DNA]</scope>
    <source>
        <strain evidence="8">IBRC 10765</strain>
    </source>
</reference>
<dbReference type="RefSeq" id="WP_380693970.1">
    <property type="nucleotide sequence ID" value="NZ_JBHRYR010000002.1"/>
</dbReference>
<keyword evidence="5" id="KW-0804">Transcription</keyword>
<sequence>MSSSAAEPLLLRNQICHALYSATNALIRAYRPLLEPLDLTYPQYLVMLSLWERDGVPIKHLVEETRLDSGTLTPILKRLEQKSLIARRKDEHDERQWLIQLSTDGRKMHTEAQQIPQQLWCLSSLSLADATALKASVDHLYHDLIEQERGSTNA</sequence>
<dbReference type="InterPro" id="IPR055166">
    <property type="entry name" value="Transc_reg_Sar_Rot_HTH"/>
</dbReference>
<feature type="domain" description="HTH marR-type" evidence="6">
    <location>
        <begin position="12"/>
        <end position="142"/>
    </location>
</feature>
<dbReference type="InterPro" id="IPR000835">
    <property type="entry name" value="HTH_MarR-typ"/>
</dbReference>
<dbReference type="Proteomes" id="UP001595617">
    <property type="component" value="Unassembled WGS sequence"/>
</dbReference>
<dbReference type="InterPro" id="IPR039422">
    <property type="entry name" value="MarR/SlyA-like"/>
</dbReference>
<protein>
    <submittedName>
        <fullName evidence="7">MarR family winged helix-turn-helix transcriptional regulator</fullName>
    </submittedName>
</protein>
<evidence type="ECO:0000259" key="6">
    <source>
        <dbReference type="PROSITE" id="PS50995"/>
    </source>
</evidence>
<evidence type="ECO:0000256" key="3">
    <source>
        <dbReference type="ARBA" id="ARBA00023015"/>
    </source>
</evidence>
<dbReference type="InterPro" id="IPR036388">
    <property type="entry name" value="WH-like_DNA-bd_sf"/>
</dbReference>
<evidence type="ECO:0000313" key="7">
    <source>
        <dbReference type="EMBL" id="MFC3852151.1"/>
    </source>
</evidence>
<dbReference type="PROSITE" id="PS50995">
    <property type="entry name" value="HTH_MARR_2"/>
    <property type="match status" value="1"/>
</dbReference>
<dbReference type="Pfam" id="PF22381">
    <property type="entry name" value="Staph_reg_Sar_Rot"/>
    <property type="match status" value="1"/>
</dbReference>
<keyword evidence="3" id="KW-0805">Transcription regulation</keyword>
<comment type="subcellular location">
    <subcellularLocation>
        <location evidence="1">Cytoplasm</location>
    </subcellularLocation>
</comment>
<evidence type="ECO:0000313" key="8">
    <source>
        <dbReference type="Proteomes" id="UP001595617"/>
    </source>
</evidence>
<dbReference type="PANTHER" id="PTHR33164:SF5">
    <property type="entry name" value="ORGANIC HYDROPEROXIDE RESISTANCE TRANSCRIPTIONAL REGULATOR"/>
    <property type="match status" value="1"/>
</dbReference>
<name>A0ABV7ZXU2_9GAMM</name>
<evidence type="ECO:0000256" key="5">
    <source>
        <dbReference type="ARBA" id="ARBA00023163"/>
    </source>
</evidence>
<organism evidence="7 8">
    <name type="scientific">Saccharospirillum mangrovi</name>
    <dbReference type="NCBI Taxonomy" id="2161747"/>
    <lineage>
        <taxon>Bacteria</taxon>
        <taxon>Pseudomonadati</taxon>
        <taxon>Pseudomonadota</taxon>
        <taxon>Gammaproteobacteria</taxon>
        <taxon>Oceanospirillales</taxon>
        <taxon>Saccharospirillaceae</taxon>
        <taxon>Saccharospirillum</taxon>
    </lineage>
</organism>
<keyword evidence="4" id="KW-0238">DNA-binding</keyword>
<dbReference type="Gene3D" id="1.10.10.10">
    <property type="entry name" value="Winged helix-like DNA-binding domain superfamily/Winged helix DNA-binding domain"/>
    <property type="match status" value="1"/>
</dbReference>
<keyword evidence="8" id="KW-1185">Reference proteome</keyword>
<keyword evidence="2" id="KW-0963">Cytoplasm</keyword>
<dbReference type="SMART" id="SM00347">
    <property type="entry name" value="HTH_MARR"/>
    <property type="match status" value="1"/>
</dbReference>
<dbReference type="PANTHER" id="PTHR33164">
    <property type="entry name" value="TRANSCRIPTIONAL REGULATOR, MARR FAMILY"/>
    <property type="match status" value="1"/>
</dbReference>
<dbReference type="SUPFAM" id="SSF46785">
    <property type="entry name" value="Winged helix' DNA-binding domain"/>
    <property type="match status" value="1"/>
</dbReference>
<evidence type="ECO:0000256" key="1">
    <source>
        <dbReference type="ARBA" id="ARBA00004496"/>
    </source>
</evidence>
<dbReference type="InterPro" id="IPR036390">
    <property type="entry name" value="WH_DNA-bd_sf"/>
</dbReference>
<accession>A0ABV7ZXU2</accession>
<evidence type="ECO:0000256" key="2">
    <source>
        <dbReference type="ARBA" id="ARBA00022490"/>
    </source>
</evidence>
<dbReference type="EMBL" id="JBHRYR010000002">
    <property type="protein sequence ID" value="MFC3852151.1"/>
    <property type="molecule type" value="Genomic_DNA"/>
</dbReference>